<evidence type="ECO:0000256" key="1">
    <source>
        <dbReference type="SAM" id="Phobius"/>
    </source>
</evidence>
<evidence type="ECO:0000313" key="3">
    <source>
        <dbReference type="EMBL" id="GAP12692.1"/>
    </source>
</evidence>
<dbReference type="Gene3D" id="1.10.10.1320">
    <property type="entry name" value="Anti-sigma factor, zinc-finger domain"/>
    <property type="match status" value="1"/>
</dbReference>
<feature type="transmembrane region" description="Helical" evidence="1">
    <location>
        <begin position="197"/>
        <end position="221"/>
    </location>
</feature>
<feature type="transmembrane region" description="Helical" evidence="1">
    <location>
        <begin position="127"/>
        <end position="145"/>
    </location>
</feature>
<keyword evidence="1" id="KW-1133">Transmembrane helix</keyword>
<name>A0A0S7BD84_9CHLR</name>
<reference evidence="3" key="1">
    <citation type="submission" date="2015-07" db="EMBL/GenBank/DDBJ databases">
        <title>Draft Genome Sequences of Anaerolinea thermolimosa IMO-1, Bellilinea caldifistulae GOMI-1, Leptolinea tardivitalis YMTK-2, Levilinea saccharolytica KIBI-1,Longilinea arvoryzae KOME-1, Previously Described as Members of the Anaerolineaceae (Chloroflexi).</title>
        <authorList>
            <person name="Sekiguchi Y."/>
            <person name="Ohashi A."/>
            <person name="Matsuura N."/>
            <person name="Tourlousse M.D."/>
        </authorList>
    </citation>
    <scope>NUCLEOTIDE SEQUENCE [LARGE SCALE GENOMIC DNA]</scope>
    <source>
        <strain evidence="3">KOME-1</strain>
    </source>
</reference>
<feature type="domain" description="Putative zinc-finger" evidence="2">
    <location>
        <begin position="4"/>
        <end position="35"/>
    </location>
</feature>
<gene>
    <name evidence="3" type="ORF">LARV_00428</name>
</gene>
<protein>
    <submittedName>
        <fullName evidence="3">Putative zinc-finger</fullName>
    </submittedName>
</protein>
<keyword evidence="4" id="KW-1185">Reference proteome</keyword>
<dbReference type="EMBL" id="DF967972">
    <property type="protein sequence ID" value="GAP12692.1"/>
    <property type="molecule type" value="Genomic_DNA"/>
</dbReference>
<dbReference type="InterPro" id="IPR041916">
    <property type="entry name" value="Anti_sigma_zinc_sf"/>
</dbReference>
<evidence type="ECO:0000259" key="2">
    <source>
        <dbReference type="Pfam" id="PF13490"/>
    </source>
</evidence>
<accession>A0A0S7BD84</accession>
<keyword evidence="3" id="KW-0479">Metal-binding</keyword>
<dbReference type="OrthoDB" id="162351at2"/>
<keyword evidence="1" id="KW-0472">Membrane</keyword>
<organism evidence="3">
    <name type="scientific">Longilinea arvoryzae</name>
    <dbReference type="NCBI Taxonomy" id="360412"/>
    <lineage>
        <taxon>Bacteria</taxon>
        <taxon>Bacillati</taxon>
        <taxon>Chloroflexota</taxon>
        <taxon>Anaerolineae</taxon>
        <taxon>Anaerolineales</taxon>
        <taxon>Anaerolineaceae</taxon>
        <taxon>Longilinea</taxon>
    </lineage>
</organism>
<feature type="transmembrane region" description="Helical" evidence="1">
    <location>
        <begin position="104"/>
        <end position="121"/>
    </location>
</feature>
<dbReference type="GO" id="GO:0008270">
    <property type="term" value="F:zinc ion binding"/>
    <property type="evidence" value="ECO:0007669"/>
    <property type="project" value="UniProtKB-KW"/>
</dbReference>
<dbReference type="RefSeq" id="WP_075072098.1">
    <property type="nucleotide sequence ID" value="NZ_DF967972.1"/>
</dbReference>
<feature type="transmembrane region" description="Helical" evidence="1">
    <location>
        <begin position="166"/>
        <end position="191"/>
    </location>
</feature>
<dbReference type="STRING" id="360412.LARV_00428"/>
<proteinExistence type="predicted"/>
<sequence>MSHYRDELPLYVAGQLKPQEKAAVDAHLRECVACRDELAIWLSLAVEIRAADAKVTAPAGLAERALERIHTPEAEPKPAPRLWRTCQSVFSLLRAQAYLIKREIWPATAGIMALGVILGLLSNHVEAISYIAPLVAAAGLTALYGPENDPAHELVLATPTSSWKILLARLSVVSAYNLLLALLASLAMLLIVPPNLLGMIILGWLAPMAFLSALALLLSLWMKTSTAIAIAYGLWILQYMKFSKVFDNWGISVQLNHFLDIYRSFWQSPELLLIFALVLLAIGLFSTHFSEHSLNQTPG</sequence>
<evidence type="ECO:0000313" key="4">
    <source>
        <dbReference type="Proteomes" id="UP000055060"/>
    </source>
</evidence>
<keyword evidence="3" id="KW-0862">Zinc</keyword>
<dbReference type="Proteomes" id="UP000055060">
    <property type="component" value="Unassembled WGS sequence"/>
</dbReference>
<dbReference type="Pfam" id="PF13490">
    <property type="entry name" value="zf-HC2"/>
    <property type="match status" value="1"/>
</dbReference>
<keyword evidence="3" id="KW-0863">Zinc-finger</keyword>
<dbReference type="AlphaFoldDB" id="A0A0S7BD84"/>
<keyword evidence="1" id="KW-0812">Transmembrane</keyword>
<dbReference type="InterPro" id="IPR027383">
    <property type="entry name" value="Znf_put"/>
</dbReference>
<feature type="transmembrane region" description="Helical" evidence="1">
    <location>
        <begin position="271"/>
        <end position="289"/>
    </location>
</feature>